<dbReference type="EMBL" id="CACVBR010000058">
    <property type="protein sequence ID" value="CAA7197493.1"/>
    <property type="molecule type" value="Genomic_DNA"/>
</dbReference>
<evidence type="ECO:0000313" key="2">
    <source>
        <dbReference type="Proteomes" id="UP000445144"/>
    </source>
</evidence>
<organism evidence="1 2">
    <name type="scientific">Chryseobacterium potabilaquae</name>
    <dbReference type="NCBI Taxonomy" id="2675057"/>
    <lineage>
        <taxon>Bacteria</taxon>
        <taxon>Pseudomonadati</taxon>
        <taxon>Bacteroidota</taxon>
        <taxon>Flavobacteriia</taxon>
        <taxon>Flavobacteriales</taxon>
        <taxon>Weeksellaceae</taxon>
        <taxon>Chryseobacterium group</taxon>
        <taxon>Chryseobacterium</taxon>
    </lineage>
</organism>
<proteinExistence type="predicted"/>
<dbReference type="AlphaFoldDB" id="A0A6N4XCT4"/>
<name>A0A6N4XCT4_9FLAO</name>
<gene>
    <name evidence="1" type="ORF">CHRY9293_03558</name>
</gene>
<keyword evidence="2" id="KW-1185">Reference proteome</keyword>
<sequence>MVINAKISQSIGAINRLYYASEYFWTNVYDSPKIIEGRRQNLEELSFTKINIFPIMNCNIFKVFEYPFL</sequence>
<dbReference type="Proteomes" id="UP000445144">
    <property type="component" value="Unassembled WGS sequence"/>
</dbReference>
<protein>
    <submittedName>
        <fullName evidence="1">Uncharacterized protein</fullName>
    </submittedName>
</protein>
<dbReference type="RefSeq" id="WP_162034146.1">
    <property type="nucleotide sequence ID" value="NZ_CACVBR010000058.1"/>
</dbReference>
<reference evidence="1 2" key="1">
    <citation type="submission" date="2020-01" db="EMBL/GenBank/DDBJ databases">
        <authorList>
            <person name="Rodrigo-Torres L."/>
            <person name="Arahal R. D."/>
            <person name="Lucena T."/>
        </authorList>
    </citation>
    <scope>NUCLEOTIDE SEQUENCE [LARGE SCALE GENOMIC DNA]</scope>
    <source>
        <strain evidence="1 2">CECT 9293</strain>
    </source>
</reference>
<evidence type="ECO:0000313" key="1">
    <source>
        <dbReference type="EMBL" id="CAA7197493.1"/>
    </source>
</evidence>
<accession>A0A6N4XCT4</accession>